<keyword evidence="3" id="KW-1185">Reference proteome</keyword>
<accession>A0A543KMQ5</accession>
<evidence type="ECO:0008006" key="4">
    <source>
        <dbReference type="Google" id="ProtNLM"/>
    </source>
</evidence>
<keyword evidence="1" id="KW-0732">Signal</keyword>
<dbReference type="OrthoDB" id="614750at2"/>
<dbReference type="EMBL" id="VFPU01000001">
    <property type="protein sequence ID" value="TQM96341.1"/>
    <property type="molecule type" value="Genomic_DNA"/>
</dbReference>
<proteinExistence type="predicted"/>
<dbReference type="AlphaFoldDB" id="A0A543KMQ5"/>
<evidence type="ECO:0000313" key="3">
    <source>
        <dbReference type="Proteomes" id="UP000315133"/>
    </source>
</evidence>
<comment type="caution">
    <text evidence="2">The sequence shown here is derived from an EMBL/GenBank/DDBJ whole genome shotgun (WGS) entry which is preliminary data.</text>
</comment>
<reference evidence="2 3" key="1">
    <citation type="submission" date="2019-06" db="EMBL/GenBank/DDBJ databases">
        <title>Sequencing the genomes of 1000 actinobacteria strains.</title>
        <authorList>
            <person name="Klenk H.-P."/>
        </authorList>
    </citation>
    <scope>NUCLEOTIDE SEQUENCE [LARGE SCALE GENOMIC DNA]</scope>
    <source>
        <strain evidence="2 3">DSM 12362</strain>
    </source>
</reference>
<feature type="signal peptide" evidence="1">
    <location>
        <begin position="1"/>
        <end position="30"/>
    </location>
</feature>
<evidence type="ECO:0000313" key="2">
    <source>
        <dbReference type="EMBL" id="TQM96341.1"/>
    </source>
</evidence>
<evidence type="ECO:0000256" key="1">
    <source>
        <dbReference type="SAM" id="SignalP"/>
    </source>
</evidence>
<gene>
    <name evidence="2" type="ORF">FB476_1207</name>
</gene>
<sequence>MLPARRRASLAAALVAAVALGPLAVAPALATPRASAGVTSASTAAVSTASIDGLLAVGETVSVLTDGWPEGTELSYQWAADQAVLDGATGSSLTIDATLEGALLSVEVTGPAPDETEPVVVTAAAPVRVALAGTPVVKGTASVGATLTAQPGAWTAGTAYTYQWFADGAAISGATSAIYAPTATQAGKAITVRVTGTKAGHQTVVRTSAPSLRVMKWATPTITGTAVSGSTLTAAPGAWTTGATLGYQWFADGAAISGATSSTFKPGNGQSGKKITVKVTGRKDGHTSVAKVSAATLKVMLAPTPKISGTPVAGRTLTAAPGTWTTGTTLTYRWYADGTAISGATGKTYTVPTSMKGKKLVVKVTGKKTGHPTVTRASAATAAVTLPPVPTAPVPTVSGTAVAGSTLTAKPGTWTSGTTLSYRWYADGAAISGATGKTYKVPTTMRDKRITVKVTGKKTGYANVTKTSAATARVQVAPTPTISGTPKVTYTLKANRGSGWSSGTAFTYQWYANGKAISGATSSSLKLSASRAGQTITVKVTGKKSGYPTVSRTSRATAAVTYPTRTAPISSWNCPSWAPIKGNANSGIYHMPYQRYYDATKPEDCFRTEAAAVAAGYRKAKV</sequence>
<dbReference type="Gene3D" id="2.60.40.2700">
    <property type="match status" value="6"/>
</dbReference>
<feature type="chain" id="PRO_5021816175" description="Ig-like domain-containing protein" evidence="1">
    <location>
        <begin position="31"/>
        <end position="622"/>
    </location>
</feature>
<name>A0A543KMQ5_9MICO</name>
<dbReference type="Proteomes" id="UP000315133">
    <property type="component" value="Unassembled WGS sequence"/>
</dbReference>
<organism evidence="2 3">
    <name type="scientific">Ornithinimicrobium humiphilum</name>
    <dbReference type="NCBI Taxonomy" id="125288"/>
    <lineage>
        <taxon>Bacteria</taxon>
        <taxon>Bacillati</taxon>
        <taxon>Actinomycetota</taxon>
        <taxon>Actinomycetes</taxon>
        <taxon>Micrococcales</taxon>
        <taxon>Ornithinimicrobiaceae</taxon>
        <taxon>Ornithinimicrobium</taxon>
    </lineage>
</organism>
<protein>
    <recommendedName>
        <fullName evidence="4">Ig-like domain-containing protein</fullName>
    </recommendedName>
</protein>
<dbReference type="RefSeq" id="WP_141817977.1">
    <property type="nucleotide sequence ID" value="NZ_BAAAIL010000003.1"/>
</dbReference>